<proteinExistence type="inferred from homology"/>
<dbReference type="Proteomes" id="UP001209317">
    <property type="component" value="Unassembled WGS sequence"/>
</dbReference>
<organism evidence="18 19">
    <name type="scientific">Haoranjiania flava</name>
    <dbReference type="NCBI Taxonomy" id="1856322"/>
    <lineage>
        <taxon>Bacteria</taxon>
        <taxon>Pseudomonadati</taxon>
        <taxon>Bacteroidota</taxon>
        <taxon>Chitinophagia</taxon>
        <taxon>Chitinophagales</taxon>
        <taxon>Chitinophagaceae</taxon>
        <taxon>Haoranjiania</taxon>
    </lineage>
</organism>
<sequence>MKKHIANGFTLLNLLFGCIAILYILHPLKTTDAAGDQWQHLSQQLSYASVFILLSAIVDFFDGFVARLLNSASEMGKQLDSLADTVSFGVAPSLIVFRYLELILSADFAPYTAFLYSIPAFLIACAGAYRLARFNISTASSVNFQGVPIPAAGMLTASFPFIFISGKTGLLSGVFSSQWFWYGYIVVISYLMVSSLPMMSLKSKSISVKKDFWKILLAVVAVVAASLFQWLAVPIVFMSYVILSAVMLPREQH</sequence>
<evidence type="ECO:0000256" key="4">
    <source>
        <dbReference type="ARBA" id="ARBA00010441"/>
    </source>
</evidence>
<dbReference type="PROSITE" id="PS51257">
    <property type="entry name" value="PROKAR_LIPOPROTEIN"/>
    <property type="match status" value="1"/>
</dbReference>
<evidence type="ECO:0000256" key="11">
    <source>
        <dbReference type="ARBA" id="ARBA00023098"/>
    </source>
</evidence>
<protein>
    <recommendedName>
        <fullName evidence="6">CDP-diacylglycerol--serine O-phosphatidyltransferase</fullName>
        <ecNumber evidence="5">2.7.8.8</ecNumber>
    </recommendedName>
    <alternativeName>
        <fullName evidence="15">Phosphatidylserine synthase</fullName>
    </alternativeName>
</protein>
<comment type="subcellular location">
    <subcellularLocation>
        <location evidence="3">Endomembrane system</location>
    </subcellularLocation>
    <subcellularLocation>
        <location evidence="2">Membrane</location>
        <topology evidence="2">Multi-pass membrane protein</topology>
    </subcellularLocation>
</comment>
<keyword evidence="8 16" id="KW-0808">Transferase</keyword>
<dbReference type="GO" id="GO:0012505">
    <property type="term" value="C:endomembrane system"/>
    <property type="evidence" value="ECO:0007669"/>
    <property type="project" value="UniProtKB-SubCell"/>
</dbReference>
<dbReference type="EMBL" id="JAOTPL010000031">
    <property type="protein sequence ID" value="MCU7695472.1"/>
    <property type="molecule type" value="Genomic_DNA"/>
</dbReference>
<keyword evidence="14" id="KW-1208">Phospholipid metabolism</keyword>
<keyword evidence="7" id="KW-0444">Lipid biosynthesis</keyword>
<comment type="caution">
    <text evidence="18">The sequence shown here is derived from an EMBL/GenBank/DDBJ whole genome shotgun (WGS) entry which is preliminary data.</text>
</comment>
<dbReference type="NCBIfam" id="TIGR00473">
    <property type="entry name" value="pssA"/>
    <property type="match status" value="1"/>
</dbReference>
<feature type="transmembrane region" description="Helical" evidence="17">
    <location>
        <begin position="112"/>
        <end position="132"/>
    </location>
</feature>
<name>A0AAE3LKZ6_9BACT</name>
<evidence type="ECO:0000256" key="7">
    <source>
        <dbReference type="ARBA" id="ARBA00022516"/>
    </source>
</evidence>
<dbReference type="PROSITE" id="PS00379">
    <property type="entry name" value="CDP_ALCOHOL_P_TRANSF"/>
    <property type="match status" value="1"/>
</dbReference>
<dbReference type="AlphaFoldDB" id="A0AAE3LKZ6"/>
<evidence type="ECO:0000256" key="12">
    <source>
        <dbReference type="ARBA" id="ARBA00023136"/>
    </source>
</evidence>
<evidence type="ECO:0000256" key="2">
    <source>
        <dbReference type="ARBA" id="ARBA00004141"/>
    </source>
</evidence>
<comment type="similarity">
    <text evidence="4 16">Belongs to the CDP-alcohol phosphatidyltransferase class-I family.</text>
</comment>
<evidence type="ECO:0000256" key="15">
    <source>
        <dbReference type="ARBA" id="ARBA00032361"/>
    </source>
</evidence>
<evidence type="ECO:0000256" key="17">
    <source>
        <dbReference type="SAM" id="Phobius"/>
    </source>
</evidence>
<evidence type="ECO:0000256" key="14">
    <source>
        <dbReference type="ARBA" id="ARBA00023264"/>
    </source>
</evidence>
<dbReference type="InterPro" id="IPR048254">
    <property type="entry name" value="CDP_ALCOHOL_P_TRANSF_CS"/>
</dbReference>
<keyword evidence="9 17" id="KW-0812">Transmembrane</keyword>
<keyword evidence="19" id="KW-1185">Reference proteome</keyword>
<keyword evidence="10 17" id="KW-1133">Transmembrane helix</keyword>
<feature type="transmembrane region" description="Helical" evidence="17">
    <location>
        <begin position="179"/>
        <end position="201"/>
    </location>
</feature>
<keyword evidence="11" id="KW-0443">Lipid metabolism</keyword>
<evidence type="ECO:0000313" key="18">
    <source>
        <dbReference type="EMBL" id="MCU7695472.1"/>
    </source>
</evidence>
<evidence type="ECO:0000256" key="6">
    <source>
        <dbReference type="ARBA" id="ARBA00017171"/>
    </source>
</evidence>
<accession>A0AAE3LKZ6</accession>
<evidence type="ECO:0000256" key="3">
    <source>
        <dbReference type="ARBA" id="ARBA00004308"/>
    </source>
</evidence>
<dbReference type="GO" id="GO:0016020">
    <property type="term" value="C:membrane"/>
    <property type="evidence" value="ECO:0007669"/>
    <property type="project" value="UniProtKB-SubCell"/>
</dbReference>
<dbReference type="GO" id="GO:0008654">
    <property type="term" value="P:phospholipid biosynthetic process"/>
    <property type="evidence" value="ECO:0007669"/>
    <property type="project" value="UniProtKB-KW"/>
</dbReference>
<evidence type="ECO:0000256" key="9">
    <source>
        <dbReference type="ARBA" id="ARBA00022692"/>
    </source>
</evidence>
<evidence type="ECO:0000256" key="16">
    <source>
        <dbReference type="RuleBase" id="RU003750"/>
    </source>
</evidence>
<reference evidence="18" key="1">
    <citation type="submission" date="2022-10" db="EMBL/GenBank/DDBJ databases">
        <authorList>
            <person name="Kim H.S."/>
            <person name="Kim J.-S."/>
            <person name="Suh M.K."/>
            <person name="Eom M.K."/>
            <person name="Lee J.-S."/>
        </authorList>
    </citation>
    <scope>NUCLEOTIDE SEQUENCE</scope>
    <source>
        <strain evidence="18">LIP-5</strain>
    </source>
</reference>
<evidence type="ECO:0000256" key="1">
    <source>
        <dbReference type="ARBA" id="ARBA00000287"/>
    </source>
</evidence>
<evidence type="ECO:0000256" key="8">
    <source>
        <dbReference type="ARBA" id="ARBA00022679"/>
    </source>
</evidence>
<evidence type="ECO:0000256" key="10">
    <source>
        <dbReference type="ARBA" id="ARBA00022989"/>
    </source>
</evidence>
<evidence type="ECO:0000256" key="13">
    <source>
        <dbReference type="ARBA" id="ARBA00023209"/>
    </source>
</evidence>
<gene>
    <name evidence="18" type="primary">pssA</name>
    <name evidence="18" type="ORF">OD355_13180</name>
</gene>
<dbReference type="Pfam" id="PF01066">
    <property type="entry name" value="CDP-OH_P_transf"/>
    <property type="match status" value="1"/>
</dbReference>
<dbReference type="InterPro" id="IPR000462">
    <property type="entry name" value="CDP-OH_P_trans"/>
</dbReference>
<feature type="transmembrane region" description="Helical" evidence="17">
    <location>
        <begin position="7"/>
        <end position="25"/>
    </location>
</feature>
<feature type="transmembrane region" description="Helical" evidence="17">
    <location>
        <begin position="144"/>
        <end position="164"/>
    </location>
</feature>
<dbReference type="RefSeq" id="WP_263038959.1">
    <property type="nucleotide sequence ID" value="NZ_JAOTPL010000031.1"/>
</dbReference>
<dbReference type="EC" id="2.7.8.8" evidence="5"/>
<comment type="catalytic activity">
    <reaction evidence="1">
        <text>a CDP-1,2-diacyl-sn-glycerol + L-serine = a 1,2-diacyl-sn-glycero-3-phospho-L-serine + CMP + H(+)</text>
        <dbReference type="Rhea" id="RHEA:16913"/>
        <dbReference type="ChEBI" id="CHEBI:15378"/>
        <dbReference type="ChEBI" id="CHEBI:33384"/>
        <dbReference type="ChEBI" id="CHEBI:57262"/>
        <dbReference type="ChEBI" id="CHEBI:58332"/>
        <dbReference type="ChEBI" id="CHEBI:60377"/>
        <dbReference type="EC" id="2.7.8.8"/>
    </reaction>
</comment>
<keyword evidence="12 17" id="KW-0472">Membrane</keyword>
<feature type="transmembrane region" description="Helical" evidence="17">
    <location>
        <begin position="45"/>
        <end position="69"/>
    </location>
</feature>
<evidence type="ECO:0000256" key="5">
    <source>
        <dbReference type="ARBA" id="ARBA00013174"/>
    </source>
</evidence>
<feature type="transmembrane region" description="Helical" evidence="17">
    <location>
        <begin position="213"/>
        <end position="243"/>
    </location>
</feature>
<dbReference type="InterPro" id="IPR004533">
    <property type="entry name" value="CDP-diaglyc--ser_O-PTrfase"/>
</dbReference>
<dbReference type="Gene3D" id="1.20.120.1760">
    <property type="match status" value="1"/>
</dbReference>
<evidence type="ECO:0000313" key="19">
    <source>
        <dbReference type="Proteomes" id="UP001209317"/>
    </source>
</evidence>
<feature type="transmembrane region" description="Helical" evidence="17">
    <location>
        <begin position="81"/>
        <end position="100"/>
    </location>
</feature>
<dbReference type="GO" id="GO:0003882">
    <property type="term" value="F:CDP-diacylglycerol-serine O-phosphatidyltransferase activity"/>
    <property type="evidence" value="ECO:0007669"/>
    <property type="project" value="UniProtKB-EC"/>
</dbReference>
<dbReference type="InterPro" id="IPR043130">
    <property type="entry name" value="CDP-OH_PTrfase_TM_dom"/>
</dbReference>
<keyword evidence="13" id="KW-0594">Phospholipid biosynthesis</keyword>